<proteinExistence type="inferred from homology"/>
<dbReference type="SUPFAM" id="SSF55961">
    <property type="entry name" value="Bet v1-like"/>
    <property type="match status" value="1"/>
</dbReference>
<sequence>MNETSTTEAIGLKVQVEIEATPEAVFDAYTDPAAQRIWLSALGPDEGAVQSTVDLRVGGVWEARFHPNPQTRVHDRQTYREIDRPHRLVTDLVAESFVGEQQLPTVESRIVVTFEPAGQGTLVTVEQSPIATAELRDFFRDVAWPGGLARLGAHLHRQAS</sequence>
<dbReference type="InterPro" id="IPR023393">
    <property type="entry name" value="START-like_dom_sf"/>
</dbReference>
<dbReference type="OrthoDB" id="9805228at2"/>
<comment type="similarity">
    <text evidence="1">Belongs to the AHA1 family.</text>
</comment>
<accession>A0A371NUA9</accession>
<feature type="domain" description="Activator of Hsp90 ATPase homologue 1/2-like C-terminal" evidence="2">
    <location>
        <begin position="20"/>
        <end position="155"/>
    </location>
</feature>
<evidence type="ECO:0000313" key="3">
    <source>
        <dbReference type="EMBL" id="REJ05969.1"/>
    </source>
</evidence>
<keyword evidence="4" id="KW-1185">Reference proteome</keyword>
<organism evidence="3 4">
    <name type="scientific">Microbacterium bovistercoris</name>
    <dbReference type="NCBI Taxonomy" id="2293570"/>
    <lineage>
        <taxon>Bacteria</taxon>
        <taxon>Bacillati</taxon>
        <taxon>Actinomycetota</taxon>
        <taxon>Actinomycetes</taxon>
        <taxon>Micrococcales</taxon>
        <taxon>Microbacteriaceae</taxon>
        <taxon>Microbacterium</taxon>
    </lineage>
</organism>
<dbReference type="InterPro" id="IPR013538">
    <property type="entry name" value="ASHA1/2-like_C"/>
</dbReference>
<dbReference type="EMBL" id="QUAB01000039">
    <property type="protein sequence ID" value="REJ05969.1"/>
    <property type="molecule type" value="Genomic_DNA"/>
</dbReference>
<dbReference type="CDD" id="cd07814">
    <property type="entry name" value="SRPBCC_CalC_Aha1-like"/>
    <property type="match status" value="1"/>
</dbReference>
<dbReference type="Pfam" id="PF08327">
    <property type="entry name" value="AHSA1"/>
    <property type="match status" value="1"/>
</dbReference>
<dbReference type="AlphaFoldDB" id="A0A371NUA9"/>
<evidence type="ECO:0000256" key="1">
    <source>
        <dbReference type="ARBA" id="ARBA00006817"/>
    </source>
</evidence>
<dbReference type="Gene3D" id="3.30.530.20">
    <property type="match status" value="1"/>
</dbReference>
<name>A0A371NUA9_9MICO</name>
<reference evidence="3 4" key="1">
    <citation type="submission" date="2018-08" db="EMBL/GenBank/DDBJ databases">
        <title>Isolation, diversity and antifungal activity of Actinobacteria from cow dung.</title>
        <authorList>
            <person name="Ling L."/>
        </authorList>
    </citation>
    <scope>NUCLEOTIDE SEQUENCE [LARGE SCALE GENOMIC DNA]</scope>
    <source>
        <strain evidence="3 4">NEAU-LLE</strain>
    </source>
</reference>
<dbReference type="Proteomes" id="UP000262172">
    <property type="component" value="Unassembled WGS sequence"/>
</dbReference>
<protein>
    <submittedName>
        <fullName evidence="3">SRPBCC domain-containing protein</fullName>
    </submittedName>
</protein>
<comment type="caution">
    <text evidence="3">The sequence shown here is derived from an EMBL/GenBank/DDBJ whole genome shotgun (WGS) entry which is preliminary data.</text>
</comment>
<gene>
    <name evidence="3" type="ORF">DY023_08540</name>
</gene>
<evidence type="ECO:0000313" key="4">
    <source>
        <dbReference type="Proteomes" id="UP000262172"/>
    </source>
</evidence>
<evidence type="ECO:0000259" key="2">
    <source>
        <dbReference type="Pfam" id="PF08327"/>
    </source>
</evidence>
<dbReference type="RefSeq" id="WP_116241901.1">
    <property type="nucleotide sequence ID" value="NZ_QUAB01000039.1"/>
</dbReference>